<evidence type="ECO:0000313" key="1">
    <source>
        <dbReference type="EMBL" id="PIU37152.1"/>
    </source>
</evidence>
<gene>
    <name evidence="1" type="ORF">COT02_02305</name>
</gene>
<protein>
    <submittedName>
        <fullName evidence="1">Uncharacterized protein</fullName>
    </submittedName>
</protein>
<reference evidence="2" key="1">
    <citation type="submission" date="2017-09" db="EMBL/GenBank/DDBJ databases">
        <title>Depth-based differentiation of microbial function through sediment-hosted aquifers and enrichment of novel symbionts in the deep terrestrial subsurface.</title>
        <authorList>
            <person name="Probst A.J."/>
            <person name="Ladd B."/>
            <person name="Jarett J.K."/>
            <person name="Geller-Mcgrath D.E."/>
            <person name="Sieber C.M.K."/>
            <person name="Emerson J.B."/>
            <person name="Anantharaman K."/>
            <person name="Thomas B.C."/>
            <person name="Malmstrom R."/>
            <person name="Stieglmeier M."/>
            <person name="Klingl A."/>
            <person name="Woyke T."/>
            <person name="Ryan C.M."/>
            <person name="Banfield J.F."/>
        </authorList>
    </citation>
    <scope>NUCLEOTIDE SEQUENCE [LARGE SCALE GENOMIC DNA]</scope>
</reference>
<dbReference type="EMBL" id="PEWY01000063">
    <property type="protein sequence ID" value="PIU37152.1"/>
    <property type="molecule type" value="Genomic_DNA"/>
</dbReference>
<organism evidence="1 2">
    <name type="scientific">Candidatus Roizmanbacteria bacterium CG07_land_8_20_14_0_80_34_15</name>
    <dbReference type="NCBI Taxonomy" id="1974849"/>
    <lineage>
        <taxon>Bacteria</taxon>
        <taxon>Candidatus Roizmaniibacteriota</taxon>
    </lineage>
</organism>
<accession>A0A2M6YUN7</accession>
<sequence length="794" mass="86476">MNHEYGHIASDSNGVNNRYEPVEENWANYFSCKSRETTVYDFWGTAIDVTNLEDTDGDRQAGGQTYAEDFWNFQLAGIYWQLAENSVISSLKTSGLNTPQQFYNAYKTTVAADTNRSKEIKRIFRDHGINAQAWAPAGYNIGLRQFEVESTGIQAGQYLTGAYAHGVVDGNGDGTYEGLNIYVTVNISATGAYYLLGFISPASGGDVCFASNYTNVSAGIRNITLSFSGECIFKNQLDGVYMLSNIALENGSLVEIDSASQPYNTSSYNHTQFSSPRIFYTGTHSDTGLNTDGDPAYEFLKVTVEMNVSTSGNFTMQGVLLDGNGNPIFSRNHHFSQAEALLPTAPGVINISLNFTGMQIRASQANGPYTVQLYVYNGSNYELLVYSYSTGFNTSAYNASDFEGSGTEFAGTPTESAVDTDNNTFYNQIQVNATLNISADGTYVLSAHLYDGSGTAITSTANSTNLSAGTQQMTLALDGRDIRSKAVNGPYNITCRLYSGQNLVSSATRSTASYAYASFDAYGDDYFTIAYADHGTDAGGDGKYDYLTLDMNASTKLNGSYATYKFVASLYDASGTFVTQSDVNASLNNQSKSVQVNFTGEHVWAKKKVNGTYNITLEIYRYASNGTLVAELKNVYTTSAYNYTQFESKPAEFGGTYSDAGVDTDGDSLYNLLRVSVGVNVSENGTYSLTGYLYDVNGSYIVSDDNETELASGAKTVFLYFDGYEVYNHGVNGSYTLKNIVLYKNGSQADYKETAYNTTSYAYTSFQRSQVALTGNYSSYGLDTNNNSKYRPLA</sequence>
<name>A0A2M6YUN7_9BACT</name>
<comment type="caution">
    <text evidence="1">The sequence shown here is derived from an EMBL/GenBank/DDBJ whole genome shotgun (WGS) entry which is preliminary data.</text>
</comment>
<evidence type="ECO:0000313" key="2">
    <source>
        <dbReference type="Proteomes" id="UP000230184"/>
    </source>
</evidence>
<dbReference type="Proteomes" id="UP000230184">
    <property type="component" value="Unassembled WGS sequence"/>
</dbReference>
<proteinExistence type="predicted"/>
<dbReference type="AlphaFoldDB" id="A0A2M6YUN7"/>